<dbReference type="EMBL" id="JRKL02001238">
    <property type="protein sequence ID" value="KAF3965192.1"/>
    <property type="molecule type" value="Genomic_DNA"/>
</dbReference>
<dbReference type="Proteomes" id="UP000737018">
    <property type="component" value="Unassembled WGS sequence"/>
</dbReference>
<keyword evidence="1" id="KW-1133">Transmembrane helix</keyword>
<feature type="transmembrane region" description="Helical" evidence="1">
    <location>
        <begin position="6"/>
        <end position="24"/>
    </location>
</feature>
<evidence type="ECO:0000313" key="2">
    <source>
        <dbReference type="EMBL" id="KAF3965192.1"/>
    </source>
</evidence>
<dbReference type="AlphaFoldDB" id="A0A8J4RIZ4"/>
<evidence type="ECO:0000313" key="3">
    <source>
        <dbReference type="Proteomes" id="UP000737018"/>
    </source>
</evidence>
<gene>
    <name evidence="2" type="ORF">CMV_010596</name>
</gene>
<organism evidence="2 3">
    <name type="scientific">Castanea mollissima</name>
    <name type="common">Chinese chestnut</name>
    <dbReference type="NCBI Taxonomy" id="60419"/>
    <lineage>
        <taxon>Eukaryota</taxon>
        <taxon>Viridiplantae</taxon>
        <taxon>Streptophyta</taxon>
        <taxon>Embryophyta</taxon>
        <taxon>Tracheophyta</taxon>
        <taxon>Spermatophyta</taxon>
        <taxon>Magnoliopsida</taxon>
        <taxon>eudicotyledons</taxon>
        <taxon>Gunneridae</taxon>
        <taxon>Pentapetalae</taxon>
        <taxon>rosids</taxon>
        <taxon>fabids</taxon>
        <taxon>Fagales</taxon>
        <taxon>Fagaceae</taxon>
        <taxon>Castanea</taxon>
    </lineage>
</organism>
<reference evidence="2" key="1">
    <citation type="submission" date="2020-03" db="EMBL/GenBank/DDBJ databases">
        <title>Castanea mollissima Vanexum genome sequencing.</title>
        <authorList>
            <person name="Staton M."/>
        </authorList>
    </citation>
    <scope>NUCLEOTIDE SEQUENCE</scope>
    <source>
        <tissue evidence="2">Leaf</tissue>
    </source>
</reference>
<name>A0A8J4RIZ4_9ROSI</name>
<proteinExistence type="predicted"/>
<keyword evidence="1" id="KW-0472">Membrane</keyword>
<protein>
    <submittedName>
        <fullName evidence="2">Uncharacterized protein</fullName>
    </submittedName>
</protein>
<sequence>MFSEKNVSTVVKVVMIMILTFFIVNSKPVETTSRLFVVMKSNKLEAAKVVPVSLARAPVPPSGPNRCTYALLRFSNFPYDEIFVNTSSTMMALNLTTISLCSDYDEFSRFTMSNHQFVGSKPEKSSVKRNL</sequence>
<keyword evidence="1" id="KW-0812">Transmembrane</keyword>
<keyword evidence="3" id="KW-1185">Reference proteome</keyword>
<evidence type="ECO:0000256" key="1">
    <source>
        <dbReference type="SAM" id="Phobius"/>
    </source>
</evidence>
<comment type="caution">
    <text evidence="2">The sequence shown here is derived from an EMBL/GenBank/DDBJ whole genome shotgun (WGS) entry which is preliminary data.</text>
</comment>
<accession>A0A8J4RIZ4</accession>